<evidence type="ECO:0000313" key="3">
    <source>
        <dbReference type="Proteomes" id="UP000701702"/>
    </source>
</evidence>
<dbReference type="Proteomes" id="UP000701702">
    <property type="component" value="Unassembled WGS sequence"/>
</dbReference>
<dbReference type="RefSeq" id="WP_224010791.1">
    <property type="nucleotide sequence ID" value="NZ_CAJZAF010000073.1"/>
</dbReference>
<evidence type="ECO:0000313" key="2">
    <source>
        <dbReference type="EMBL" id="CAG9187459.1"/>
    </source>
</evidence>
<dbReference type="NCBIfam" id="TIGR01841">
    <property type="entry name" value="phasin"/>
    <property type="match status" value="1"/>
</dbReference>
<keyword evidence="3" id="KW-1185">Reference proteome</keyword>
<protein>
    <recommendedName>
        <fullName evidence="1">Phasin domain-containing protein</fullName>
    </recommendedName>
</protein>
<evidence type="ECO:0000259" key="1">
    <source>
        <dbReference type="Pfam" id="PF09361"/>
    </source>
</evidence>
<sequence length="178" mass="19299">MNQWTPEQYVKAQLAGLDAMVGLTNKAFEGFEKLMELNLKTMKTTLVQTGEGVMKAASVQNPQQLLELQVQVFQPLADNALEYRNQLQEILATTRSEFAKVAEVQYSTSKGQLQAIIESAVNNVPSGSTSSPLAAWQETIKATTTLYESMQSTARQAVEAASKGVQCRAAQASPVAAK</sequence>
<name>A0ABN7ZNL0_9BURK</name>
<comment type="caution">
    <text evidence="2">The sequence shown here is derived from an EMBL/GenBank/DDBJ whole genome shotgun (WGS) entry which is preliminary data.</text>
</comment>
<reference evidence="2 3" key="1">
    <citation type="submission" date="2021-08" db="EMBL/GenBank/DDBJ databases">
        <authorList>
            <person name="Peeters C."/>
        </authorList>
    </citation>
    <scope>NUCLEOTIDE SEQUENCE [LARGE SCALE GENOMIC DNA]</scope>
    <source>
        <strain evidence="2 3">LMG 23994</strain>
    </source>
</reference>
<feature type="domain" description="Phasin" evidence="1">
    <location>
        <begin position="8"/>
        <end position="105"/>
    </location>
</feature>
<gene>
    <name evidence="2" type="ORF">LMG23994_06904</name>
</gene>
<proteinExistence type="predicted"/>
<organism evidence="2 3">
    <name type="scientific">Cupriavidus pinatubonensis</name>
    <dbReference type="NCBI Taxonomy" id="248026"/>
    <lineage>
        <taxon>Bacteria</taxon>
        <taxon>Pseudomonadati</taxon>
        <taxon>Pseudomonadota</taxon>
        <taxon>Betaproteobacteria</taxon>
        <taxon>Burkholderiales</taxon>
        <taxon>Burkholderiaceae</taxon>
        <taxon>Cupriavidus</taxon>
    </lineage>
</organism>
<dbReference type="InterPro" id="IPR010127">
    <property type="entry name" value="Phasin_subfam-1"/>
</dbReference>
<accession>A0ABN7ZNL0</accession>
<dbReference type="EMBL" id="CAJZAF010000073">
    <property type="protein sequence ID" value="CAG9187459.1"/>
    <property type="molecule type" value="Genomic_DNA"/>
</dbReference>
<dbReference type="Pfam" id="PF09361">
    <property type="entry name" value="Phasin_2"/>
    <property type="match status" value="1"/>
</dbReference>
<dbReference type="InterPro" id="IPR018968">
    <property type="entry name" value="Phasin"/>
</dbReference>